<dbReference type="Proteomes" id="UP000813018">
    <property type="component" value="Unassembled WGS sequence"/>
</dbReference>
<evidence type="ECO:0000313" key="1">
    <source>
        <dbReference type="EMBL" id="MBW7467941.1"/>
    </source>
</evidence>
<proteinExistence type="predicted"/>
<evidence type="ECO:0000313" key="2">
    <source>
        <dbReference type="Proteomes" id="UP000813018"/>
    </source>
</evidence>
<name>A0ABS7CW63_9BACT</name>
<reference evidence="1 2" key="1">
    <citation type="journal article" date="2016" name="Int. J. Syst. Evol. Microbiol.">
        <title>Pontibacter aydingkolensis sp. nov., isolated from soil of a salt lake.</title>
        <authorList>
            <person name="Osman G."/>
            <person name="Zhang T."/>
            <person name="Lou K."/>
            <person name="Gao Y."/>
            <person name="Chang W."/>
            <person name="Lin Q."/>
            <person name="Yang H.M."/>
            <person name="Huo X.D."/>
            <person name="Wang N."/>
        </authorList>
    </citation>
    <scope>NUCLEOTIDE SEQUENCE [LARGE SCALE GENOMIC DNA]</scope>
    <source>
        <strain evidence="1 2">KACC 19255</strain>
    </source>
</reference>
<protein>
    <submittedName>
        <fullName evidence="1">Uncharacterized protein</fullName>
    </submittedName>
</protein>
<organism evidence="1 2">
    <name type="scientific">Pontibacter aydingkolensis</name>
    <dbReference type="NCBI Taxonomy" id="1911536"/>
    <lineage>
        <taxon>Bacteria</taxon>
        <taxon>Pseudomonadati</taxon>
        <taxon>Bacteroidota</taxon>
        <taxon>Cytophagia</taxon>
        <taxon>Cytophagales</taxon>
        <taxon>Hymenobacteraceae</taxon>
        <taxon>Pontibacter</taxon>
    </lineage>
</organism>
<accession>A0ABS7CW63</accession>
<gene>
    <name evidence="1" type="ORF">K0O23_12775</name>
</gene>
<dbReference type="EMBL" id="JAHYXK010000010">
    <property type="protein sequence ID" value="MBW7467941.1"/>
    <property type="molecule type" value="Genomic_DNA"/>
</dbReference>
<comment type="caution">
    <text evidence="1">The sequence shown here is derived from an EMBL/GenBank/DDBJ whole genome shotgun (WGS) entry which is preliminary data.</text>
</comment>
<dbReference type="RefSeq" id="WP_219877819.1">
    <property type="nucleotide sequence ID" value="NZ_JAHYXK010000010.1"/>
</dbReference>
<keyword evidence="2" id="KW-1185">Reference proteome</keyword>
<sequence length="47" mass="5591">MKYALKYKSDKLYHTPTPLKRGIFKSINLSKYTFLLTQKAFTNWPHA</sequence>